<evidence type="ECO:0000256" key="2">
    <source>
        <dbReference type="ARBA" id="ARBA00004191"/>
    </source>
</evidence>
<comment type="subcellular location">
    <subcellularLocation>
        <location evidence="2 6">Secreted</location>
        <location evidence="2 6">Cell wall</location>
    </subcellularLocation>
</comment>
<gene>
    <name evidence="7" type="ORF">M569_05022</name>
</gene>
<dbReference type="EC" id="3.1.1.-" evidence="6"/>
<evidence type="ECO:0000256" key="6">
    <source>
        <dbReference type="RuleBase" id="RU363114"/>
    </source>
</evidence>
<evidence type="ECO:0000256" key="1">
    <source>
        <dbReference type="ARBA" id="ARBA00003534"/>
    </source>
</evidence>
<reference evidence="7 8" key="1">
    <citation type="journal article" date="2013" name="BMC Genomics">
        <title>The miniature genome of a carnivorous plant Genlisea aurea contains a low number of genes and short non-coding sequences.</title>
        <authorList>
            <person name="Leushkin E.V."/>
            <person name="Sutormin R.A."/>
            <person name="Nabieva E.R."/>
            <person name="Penin A.A."/>
            <person name="Kondrashov A.S."/>
            <person name="Logacheva M.D."/>
        </authorList>
    </citation>
    <scope>NUCLEOTIDE SEQUENCE [LARGE SCALE GENOMIC DNA]</scope>
</reference>
<organism evidence="7 8">
    <name type="scientific">Genlisea aurea</name>
    <dbReference type="NCBI Taxonomy" id="192259"/>
    <lineage>
        <taxon>Eukaryota</taxon>
        <taxon>Viridiplantae</taxon>
        <taxon>Streptophyta</taxon>
        <taxon>Embryophyta</taxon>
        <taxon>Tracheophyta</taxon>
        <taxon>Spermatophyta</taxon>
        <taxon>Magnoliopsida</taxon>
        <taxon>eudicotyledons</taxon>
        <taxon>Gunneridae</taxon>
        <taxon>Pentapetalae</taxon>
        <taxon>asterids</taxon>
        <taxon>lamiids</taxon>
        <taxon>Lamiales</taxon>
        <taxon>Lentibulariaceae</taxon>
        <taxon>Genlisea</taxon>
    </lineage>
</organism>
<comment type="function">
    <text evidence="1 6">Hydrolyzes acetyl esters in homogalacturonan regions of pectin. In type I primary cell wall, galacturonic acid residues of pectin can be acetylated at the O-2 and O-3 positions. Decreasing the degree of acetylation of pectin gels in vitro alters their physical properties.</text>
</comment>
<feature type="non-terminal residue" evidence="7">
    <location>
        <position position="1"/>
    </location>
</feature>
<protein>
    <recommendedName>
        <fullName evidence="6">Pectin acetylesterase</fullName>
        <ecNumber evidence="6">3.1.1.-</ecNumber>
    </recommendedName>
</protein>
<evidence type="ECO:0000256" key="5">
    <source>
        <dbReference type="ARBA" id="ARBA00023316"/>
    </source>
</evidence>
<evidence type="ECO:0000256" key="3">
    <source>
        <dbReference type="ARBA" id="ARBA00005784"/>
    </source>
</evidence>
<dbReference type="Proteomes" id="UP000015453">
    <property type="component" value="Unassembled WGS sequence"/>
</dbReference>
<proteinExistence type="inferred from homology"/>
<evidence type="ECO:0000313" key="8">
    <source>
        <dbReference type="Proteomes" id="UP000015453"/>
    </source>
</evidence>
<keyword evidence="6" id="KW-0964">Secreted</keyword>
<dbReference type="AlphaFoldDB" id="S8CSF4"/>
<keyword evidence="4 6" id="KW-0134">Cell wall</keyword>
<dbReference type="PANTHER" id="PTHR21562">
    <property type="entry name" value="NOTUM-RELATED"/>
    <property type="match status" value="1"/>
</dbReference>
<evidence type="ECO:0000256" key="4">
    <source>
        <dbReference type="ARBA" id="ARBA00022512"/>
    </source>
</evidence>
<evidence type="ECO:0000313" key="7">
    <source>
        <dbReference type="EMBL" id="EPS69740.1"/>
    </source>
</evidence>
<keyword evidence="5 6" id="KW-0961">Cell wall biogenesis/degradation</keyword>
<dbReference type="OrthoDB" id="2015280at2759"/>
<dbReference type="ESTHER" id="9lami-s8csf4">
    <property type="family name" value="Pectinacetylesterase-Notum"/>
</dbReference>
<comment type="caution">
    <text evidence="7">The sequence shown here is derived from an EMBL/GenBank/DDBJ whole genome shotgun (WGS) entry which is preliminary data.</text>
</comment>
<dbReference type="GO" id="GO:0071555">
    <property type="term" value="P:cell wall organization"/>
    <property type="evidence" value="ECO:0007669"/>
    <property type="project" value="UniProtKB-KW"/>
</dbReference>
<name>S8CSF4_9LAMI</name>
<dbReference type="GO" id="GO:0016787">
    <property type="term" value="F:hydrolase activity"/>
    <property type="evidence" value="ECO:0007669"/>
    <property type="project" value="UniProtKB-KW"/>
</dbReference>
<dbReference type="Pfam" id="PF03283">
    <property type="entry name" value="PAE"/>
    <property type="match status" value="1"/>
</dbReference>
<dbReference type="InterPro" id="IPR004963">
    <property type="entry name" value="PAE/NOTUM"/>
</dbReference>
<accession>S8CSF4</accession>
<dbReference type="EMBL" id="AUSU01001991">
    <property type="protein sequence ID" value="EPS69740.1"/>
    <property type="molecule type" value="Genomic_DNA"/>
</dbReference>
<feature type="non-terminal residue" evidence="7">
    <location>
        <position position="373"/>
    </location>
</feature>
<keyword evidence="8" id="KW-1185">Reference proteome</keyword>
<dbReference type="PANTHER" id="PTHR21562:SF83">
    <property type="entry name" value="PECTIN ACETYLESTERASE 4"/>
    <property type="match status" value="1"/>
</dbReference>
<sequence>GPAEEWVKFTLQSKAREKSAYCLDGSIPGYHFRRGFGSGSNSWLLHIEGGGWCNKISDCSIRKTTSLGSSNYMEKSVPFLGILSREPDQNPDFFNWNMVKIRYCDASSLSSHPDNEFKFGSKLFFRGQIIWDTLMEELLPIGMAKAKRALLAGCSAGGLAALIHCDHFRDLLPKKTNVKCLADGSFFINEKDIAGNNTIQAFYDDIVGLHGIAKSLNRECVAKNGYSKCFFPEEFIRYIRTPVFLVQPAYDFWQINHILVPPPSLYDDSSMSTKCRRYILDCNSDELQILQDFRNSLLDRLSVFRRNPKAGVFVNSCFLHCQTLASETWHSPTSPRINNRTVAEAVGDWYFERAPAIHVDCPYPCNPTCHHRR</sequence>
<comment type="similarity">
    <text evidence="3 6">Belongs to the pectinacetylesterase family.</text>
</comment>
<keyword evidence="6" id="KW-0378">Hydrolase</keyword>